<comment type="caution">
    <text evidence="14">The sequence shown here is derived from an EMBL/GenBank/DDBJ whole genome shotgun (WGS) entry which is preliminary data.</text>
</comment>
<dbReference type="Proteomes" id="UP000295416">
    <property type="component" value="Unassembled WGS sequence"/>
</dbReference>
<evidence type="ECO:0000313" key="15">
    <source>
        <dbReference type="Proteomes" id="UP000295416"/>
    </source>
</evidence>
<feature type="binding site" description="axial binding residue" evidence="12">
    <location>
        <position position="13"/>
    </location>
    <ligand>
        <name>Fe-coproporphyrin III</name>
        <dbReference type="ChEBI" id="CHEBI:68438"/>
    </ligand>
    <ligandPart>
        <name>Fe</name>
        <dbReference type="ChEBI" id="CHEBI:18248"/>
    </ligandPart>
</feature>
<gene>
    <name evidence="12" type="primary">cpfC</name>
    <name evidence="14" type="ORF">EV207_11162</name>
</gene>
<evidence type="ECO:0000256" key="9">
    <source>
        <dbReference type="ARBA" id="ARBA00023239"/>
    </source>
</evidence>
<dbReference type="NCBIfam" id="NF009095">
    <property type="entry name" value="PRK12435.1"/>
    <property type="match status" value="1"/>
</dbReference>
<evidence type="ECO:0000256" key="10">
    <source>
        <dbReference type="ARBA" id="ARBA00023244"/>
    </source>
</evidence>
<feature type="binding site" evidence="12">
    <location>
        <position position="30"/>
    </location>
    <ligand>
        <name>Fe-coproporphyrin III</name>
        <dbReference type="ChEBI" id="CHEBI:68438"/>
    </ligand>
</feature>
<evidence type="ECO:0000256" key="4">
    <source>
        <dbReference type="ARBA" id="ARBA00019484"/>
    </source>
</evidence>
<evidence type="ECO:0000313" key="14">
    <source>
        <dbReference type="EMBL" id="TCP29262.1"/>
    </source>
</evidence>
<feature type="binding site" evidence="12">
    <location>
        <position position="125"/>
    </location>
    <ligand>
        <name>Fe-coproporphyrin III</name>
        <dbReference type="ChEBI" id="CHEBI:68438"/>
    </ligand>
</feature>
<dbReference type="PANTHER" id="PTHR11108:SF1">
    <property type="entry name" value="FERROCHELATASE, MITOCHONDRIAL"/>
    <property type="match status" value="1"/>
</dbReference>
<dbReference type="OrthoDB" id="9776380at2"/>
<dbReference type="FunFam" id="3.40.50.1400:FF:000009">
    <property type="entry name" value="Ferrochelatase"/>
    <property type="match status" value="1"/>
</dbReference>
<dbReference type="InterPro" id="IPR033644">
    <property type="entry name" value="Ferrochelatase_C"/>
</dbReference>
<evidence type="ECO:0000256" key="5">
    <source>
        <dbReference type="ARBA" id="ARBA00022490"/>
    </source>
</evidence>
<dbReference type="HAMAP" id="MF_00323">
    <property type="entry name" value="Ferrochelatase"/>
    <property type="match status" value="1"/>
</dbReference>
<dbReference type="PANTHER" id="PTHR11108">
    <property type="entry name" value="FERROCHELATASE"/>
    <property type="match status" value="1"/>
</dbReference>
<dbReference type="Pfam" id="PF00762">
    <property type="entry name" value="Ferrochelatase"/>
    <property type="match status" value="1"/>
</dbReference>
<accession>A0A4R2P3K2</accession>
<dbReference type="EC" id="4.99.1.9" evidence="3 12"/>
<feature type="binding site" evidence="12">
    <location>
        <position position="54"/>
    </location>
    <ligand>
        <name>Fe-coproporphyrin III</name>
        <dbReference type="ChEBI" id="CHEBI:68438"/>
    </ligand>
</feature>
<dbReference type="SUPFAM" id="SSF53800">
    <property type="entry name" value="Chelatase"/>
    <property type="match status" value="1"/>
</dbReference>
<dbReference type="InterPro" id="IPR019772">
    <property type="entry name" value="Ferrochelatase_AS"/>
</dbReference>
<evidence type="ECO:0000256" key="1">
    <source>
        <dbReference type="ARBA" id="ARBA00004744"/>
    </source>
</evidence>
<dbReference type="InterPro" id="IPR033659">
    <property type="entry name" value="Ferrochelatase_N"/>
</dbReference>
<comment type="catalytic activity">
    <reaction evidence="11">
        <text>Fe-coproporphyrin III + 2 H(+) = coproporphyrin III + Fe(2+)</text>
        <dbReference type="Rhea" id="RHEA:49572"/>
        <dbReference type="ChEBI" id="CHEBI:15378"/>
        <dbReference type="ChEBI" id="CHEBI:29033"/>
        <dbReference type="ChEBI" id="CHEBI:68438"/>
        <dbReference type="ChEBI" id="CHEBI:131725"/>
        <dbReference type="EC" id="4.99.1.9"/>
    </reaction>
    <physiologicalReaction direction="right-to-left" evidence="11">
        <dbReference type="Rhea" id="RHEA:49574"/>
    </physiologicalReaction>
</comment>
<dbReference type="AlphaFoldDB" id="A0A4R2P3K2"/>
<evidence type="ECO:0000256" key="12">
    <source>
        <dbReference type="HAMAP-Rule" id="MF_00323"/>
    </source>
</evidence>
<keyword evidence="7 12" id="KW-0408">Iron</keyword>
<evidence type="ECO:0000256" key="8">
    <source>
        <dbReference type="ARBA" id="ARBA00023133"/>
    </source>
</evidence>
<feature type="binding site" evidence="12">
    <location>
        <begin position="46"/>
        <end position="47"/>
    </location>
    <ligand>
        <name>Fe-coproporphyrin III</name>
        <dbReference type="ChEBI" id="CHEBI:68438"/>
    </ligand>
</feature>
<dbReference type="CDD" id="cd03411">
    <property type="entry name" value="Ferrochelatase_N"/>
    <property type="match status" value="1"/>
</dbReference>
<keyword evidence="9 12" id="KW-0456">Lyase</keyword>
<comment type="similarity">
    <text evidence="2 12 13">Belongs to the ferrochelatase family.</text>
</comment>
<comment type="subcellular location">
    <subcellularLocation>
        <location evidence="12 13">Cytoplasm</location>
    </subcellularLocation>
</comment>
<keyword evidence="6 12" id="KW-0479">Metal-binding</keyword>
<dbReference type="EMBL" id="SLXK01000011">
    <property type="protein sequence ID" value="TCP29262.1"/>
    <property type="molecule type" value="Genomic_DNA"/>
</dbReference>
<protein>
    <recommendedName>
        <fullName evidence="4 12">Coproporphyrin III ferrochelatase</fullName>
        <ecNumber evidence="3 12">4.99.1.9</ecNumber>
    </recommendedName>
</protein>
<sequence>MAKKKIGLLVMAYGTPYSSEDIEPYYTHIRHGRRPTDDLLQDLKGRYEAIGGTSPLAKITKEQAEGLEKRLNERQNDVEFKAYLGLKHIHPFIEDAVKQMHEDGIDEAVSLVLAPHFSTFSVKAYNERAIQTAKELGGPSITSVESWYREPAFISYWADQIRHTFKAIPEKDHEQTVVVFSAHSLPEKIISTGDPYPNQLEETAKLISEAANLQHDAIGWQSAGNTPDPWIGPDVQDLTRDLYEQEGYRSFIYCPVGFVAEHLEVLYDNDFECKVITDELGAAYYRPDMPNANPEFIDCLTNVVLKTLSEKSGKVNG</sequence>
<dbReference type="GO" id="GO:0004325">
    <property type="term" value="F:ferrochelatase activity"/>
    <property type="evidence" value="ECO:0007669"/>
    <property type="project" value="UniProtKB-UniRule"/>
</dbReference>
<evidence type="ECO:0000256" key="11">
    <source>
        <dbReference type="ARBA" id="ARBA00024536"/>
    </source>
</evidence>
<dbReference type="Gene3D" id="3.40.50.1400">
    <property type="match status" value="2"/>
</dbReference>
<evidence type="ECO:0000256" key="7">
    <source>
        <dbReference type="ARBA" id="ARBA00023004"/>
    </source>
</evidence>
<keyword evidence="8 12" id="KW-0350">Heme biosynthesis</keyword>
<feature type="binding site" evidence="12">
    <location>
        <position position="264"/>
    </location>
    <ligand>
        <name>Fe(2+)</name>
        <dbReference type="ChEBI" id="CHEBI:29033"/>
    </ligand>
</feature>
<dbReference type="GO" id="GO:0005737">
    <property type="term" value="C:cytoplasm"/>
    <property type="evidence" value="ECO:0007669"/>
    <property type="project" value="UniProtKB-SubCell"/>
</dbReference>
<keyword evidence="10 12" id="KW-0627">Porphyrin biosynthesis</keyword>
<name>A0A4R2P3K2_9BACL</name>
<reference evidence="14 15" key="1">
    <citation type="submission" date="2019-03" db="EMBL/GenBank/DDBJ databases">
        <title>Genomic Encyclopedia of Type Strains, Phase IV (KMG-IV): sequencing the most valuable type-strain genomes for metagenomic binning, comparative biology and taxonomic classification.</title>
        <authorList>
            <person name="Goeker M."/>
        </authorList>
    </citation>
    <scope>NUCLEOTIDE SEQUENCE [LARGE SCALE GENOMIC DNA]</scope>
    <source>
        <strain evidence="14 15">DSM 19377</strain>
    </source>
</reference>
<dbReference type="NCBIfam" id="TIGR00109">
    <property type="entry name" value="hemH"/>
    <property type="match status" value="1"/>
</dbReference>
<keyword evidence="5 12" id="KW-0963">Cytoplasm</keyword>
<dbReference type="GO" id="GO:0046872">
    <property type="term" value="F:metal ion binding"/>
    <property type="evidence" value="ECO:0007669"/>
    <property type="project" value="UniProtKB-UniRule"/>
</dbReference>
<evidence type="ECO:0000256" key="2">
    <source>
        <dbReference type="ARBA" id="ARBA00007718"/>
    </source>
</evidence>
<proteinExistence type="inferred from homology"/>
<feature type="binding site" evidence="12">
    <location>
        <position position="183"/>
    </location>
    <ligand>
        <name>Fe(2+)</name>
        <dbReference type="ChEBI" id="CHEBI:29033"/>
    </ligand>
</feature>
<dbReference type="PROSITE" id="PS00534">
    <property type="entry name" value="FERROCHELATASE"/>
    <property type="match status" value="1"/>
</dbReference>
<comment type="pathway">
    <text evidence="1 12 13">Porphyrin-containing compound metabolism; protoheme biosynthesis.</text>
</comment>
<keyword evidence="15" id="KW-1185">Reference proteome</keyword>
<dbReference type="CDD" id="cd00419">
    <property type="entry name" value="Ferrochelatase_C"/>
    <property type="match status" value="1"/>
</dbReference>
<dbReference type="InterPro" id="IPR001015">
    <property type="entry name" value="Ferrochelatase"/>
</dbReference>
<organism evidence="14 15">
    <name type="scientific">Scopulibacillus darangshiensis</name>
    <dbReference type="NCBI Taxonomy" id="442528"/>
    <lineage>
        <taxon>Bacteria</taxon>
        <taxon>Bacillati</taxon>
        <taxon>Bacillota</taxon>
        <taxon>Bacilli</taxon>
        <taxon>Bacillales</taxon>
        <taxon>Sporolactobacillaceae</taxon>
        <taxon>Scopulibacillus</taxon>
    </lineage>
</organism>
<dbReference type="GO" id="GO:0006783">
    <property type="term" value="P:heme biosynthetic process"/>
    <property type="evidence" value="ECO:0007669"/>
    <property type="project" value="UniProtKB-UniRule"/>
</dbReference>
<evidence type="ECO:0000256" key="6">
    <source>
        <dbReference type="ARBA" id="ARBA00022723"/>
    </source>
</evidence>
<evidence type="ECO:0000256" key="13">
    <source>
        <dbReference type="RuleBase" id="RU000607"/>
    </source>
</evidence>
<dbReference type="UniPathway" id="UPA00252"/>
<evidence type="ECO:0000256" key="3">
    <source>
        <dbReference type="ARBA" id="ARBA00013215"/>
    </source>
</evidence>
<dbReference type="RefSeq" id="WP_132745919.1">
    <property type="nucleotide sequence ID" value="NZ_SLXK01000011.1"/>
</dbReference>
<comment type="function">
    <text evidence="12 13">Involved in coproporphyrin-dependent heme b biosynthesis. Catalyzes the insertion of ferrous iron into coproporphyrin III to form Fe-coproporphyrin III.</text>
</comment>